<keyword evidence="5" id="KW-0378">Hydrolase</keyword>
<comment type="similarity">
    <text evidence="1">Belongs to the type-I restriction system S methylase family.</text>
</comment>
<dbReference type="Pfam" id="PF01420">
    <property type="entry name" value="Methylase_S"/>
    <property type="match status" value="1"/>
</dbReference>
<keyword evidence="3" id="KW-0238">DNA-binding</keyword>
<dbReference type="GO" id="GO:0004519">
    <property type="term" value="F:endonuclease activity"/>
    <property type="evidence" value="ECO:0007669"/>
    <property type="project" value="UniProtKB-KW"/>
</dbReference>
<keyword evidence="5" id="KW-0255">Endonuclease</keyword>
<evidence type="ECO:0000313" key="5">
    <source>
        <dbReference type="EMBL" id="UQN14189.1"/>
    </source>
</evidence>
<dbReference type="Gene3D" id="3.90.220.20">
    <property type="entry name" value="DNA methylase specificity domains"/>
    <property type="match status" value="2"/>
</dbReference>
<dbReference type="PANTHER" id="PTHR30408">
    <property type="entry name" value="TYPE-1 RESTRICTION ENZYME ECOKI SPECIFICITY PROTEIN"/>
    <property type="match status" value="1"/>
</dbReference>
<keyword evidence="5" id="KW-0540">Nuclease</keyword>
<dbReference type="EMBL" id="CP097160">
    <property type="protein sequence ID" value="UQN14189.1"/>
    <property type="molecule type" value="Genomic_DNA"/>
</dbReference>
<dbReference type="SUPFAM" id="SSF116734">
    <property type="entry name" value="DNA methylase specificity domain"/>
    <property type="match status" value="2"/>
</dbReference>
<protein>
    <submittedName>
        <fullName evidence="5">Restriction endonuclease subunit S</fullName>
    </submittedName>
</protein>
<evidence type="ECO:0000256" key="3">
    <source>
        <dbReference type="ARBA" id="ARBA00023125"/>
    </source>
</evidence>
<dbReference type="InterPro" id="IPR000055">
    <property type="entry name" value="Restrct_endonuc_typeI_TRD"/>
</dbReference>
<dbReference type="InterPro" id="IPR044946">
    <property type="entry name" value="Restrct_endonuc_typeI_TRD_sf"/>
</dbReference>
<keyword evidence="2" id="KW-0680">Restriction system</keyword>
<organism evidence="5">
    <name type="scientific">Gulosibacter sediminis</name>
    <dbReference type="NCBI Taxonomy" id="1729695"/>
    <lineage>
        <taxon>Bacteria</taxon>
        <taxon>Bacillati</taxon>
        <taxon>Actinomycetota</taxon>
        <taxon>Actinomycetes</taxon>
        <taxon>Micrococcales</taxon>
        <taxon>Microbacteriaceae</taxon>
        <taxon>Gulosibacter</taxon>
    </lineage>
</organism>
<evidence type="ECO:0000259" key="4">
    <source>
        <dbReference type="Pfam" id="PF01420"/>
    </source>
</evidence>
<dbReference type="PANTHER" id="PTHR30408:SF13">
    <property type="entry name" value="TYPE I RESTRICTION ENZYME HINDI SPECIFICITY SUBUNIT"/>
    <property type="match status" value="1"/>
</dbReference>
<gene>
    <name evidence="5" type="ORF">M3M28_09015</name>
</gene>
<name>A0ABY4MWL9_9MICO</name>
<dbReference type="InterPro" id="IPR052021">
    <property type="entry name" value="Type-I_RS_S_subunit"/>
</dbReference>
<accession>A0ABY4MWL9</accession>
<evidence type="ECO:0000256" key="1">
    <source>
        <dbReference type="ARBA" id="ARBA00010923"/>
    </source>
</evidence>
<feature type="domain" description="Type I restriction modification DNA specificity" evidence="4">
    <location>
        <begin position="67"/>
        <end position="177"/>
    </location>
</feature>
<sequence length="393" mass="42716">MISIPLREAAQLVIDHRGKTPKKLGGDWTESGHRVVSALNIKNSRVDSNEHHYISTEMYEKWMPDPLRAGDVLVTSEAPLGEVAFLDRDVEWALGQRLFALRARPEILDGRYLYYLLKGGKPREELFARATGTTVLGIRQAELVRIQLELPSLGEQRAIAATLGALDDKIESNRQLAERASAVIDASASQLLARTSTEVLPLADLVEFNRLSVKPHSTDALRYIDIASVSPGQIDSVQELTWDEAPSRARRGVSDGDVIYSTVRPGNRAFALIVDPTPGSVASTGFAVMSPSVRLGSSMLTSVVGAPEFAEYLESVAHGSAYPAVGIQAMGSYPVVVPKEAVVAEQFEADTMPLRRRVAQARAESERLAALRDTLLPELLSGRMRVPVEGVAA</sequence>
<evidence type="ECO:0000256" key="2">
    <source>
        <dbReference type="ARBA" id="ARBA00022747"/>
    </source>
</evidence>
<proteinExistence type="inferred from homology"/>
<reference evidence="5" key="1">
    <citation type="submission" date="2022-05" db="EMBL/GenBank/DDBJ databases">
        <title>Complete genome sequence of toluene-degrading Gulosibacter sediminis strain ACHW.36C.</title>
        <authorList>
            <person name="Wai A.C."/>
            <person name="Lai G.K."/>
            <person name="Griffin S.D."/>
            <person name="Leung F.C."/>
        </authorList>
    </citation>
    <scope>NUCLEOTIDE SEQUENCE [LARGE SCALE GENOMIC DNA]</scope>
    <source>
        <strain evidence="5">ACHW.36C</strain>
    </source>
</reference>